<dbReference type="PANTHER" id="PTHR43149">
    <property type="entry name" value="ENOYL-COA HYDRATASE"/>
    <property type="match status" value="1"/>
</dbReference>
<dbReference type="NCBIfam" id="NF005699">
    <property type="entry name" value="PRK07509.1"/>
    <property type="match status" value="1"/>
</dbReference>
<comment type="caution">
    <text evidence="3">The sequence shown here is derived from an EMBL/GenBank/DDBJ whole genome shotgun (WGS) entry which is preliminary data.</text>
</comment>
<sequence>MTTLLRIEKKDGIATVYLNRPEKRNAMSFALLRELVSTAQKIKKDRSIRCVILTGEAHVFSAGIDLADLNSPKNTAYAAWELLKPGQSLFQKAFLIWQELPVPVIAAIEGFCFGAGMQLALAADIRIAHPDTQLSIMESRWGLVPDMGLTRSIKGIIGLDLAKELTLTARIFDGNYAKEIGLVTHLDNAPLAKAQLIAQEMLQRSPDALMAAKRVLDAMQHAPQKSLRLEKIWQLKLLLGKNSQIARKKDKNPEMQFLPRQYK</sequence>
<evidence type="ECO:0000256" key="2">
    <source>
        <dbReference type="RuleBase" id="RU003707"/>
    </source>
</evidence>
<dbReference type="InterPro" id="IPR029045">
    <property type="entry name" value="ClpP/crotonase-like_dom_sf"/>
</dbReference>
<dbReference type="Proteomes" id="UP000242765">
    <property type="component" value="Unassembled WGS sequence"/>
</dbReference>
<comment type="similarity">
    <text evidence="1 2">Belongs to the enoyl-CoA hydratase/isomerase family.</text>
</comment>
<reference evidence="3 4" key="1">
    <citation type="submission" date="2017-04" db="EMBL/GenBank/DDBJ databases">
        <title>High diversity of culturable Acinetobacter species in natural soil and water ecosystems.</title>
        <authorList>
            <person name="Nemec A."/>
            <person name="Radolfova-Krizova L."/>
        </authorList>
    </citation>
    <scope>NUCLEOTIDE SEQUENCE [LARGE SCALE GENOMIC DNA]</scope>
    <source>
        <strain evidence="3 4">ANC 4999</strain>
    </source>
</reference>
<dbReference type="Gene3D" id="3.90.226.10">
    <property type="entry name" value="2-enoyl-CoA Hydratase, Chain A, domain 1"/>
    <property type="match status" value="1"/>
</dbReference>
<dbReference type="InterPro" id="IPR018376">
    <property type="entry name" value="Enoyl-CoA_hyd/isom_CS"/>
</dbReference>
<evidence type="ECO:0000256" key="1">
    <source>
        <dbReference type="ARBA" id="ARBA00005254"/>
    </source>
</evidence>
<dbReference type="EMBL" id="NEGB01000006">
    <property type="protein sequence ID" value="OTG64750.1"/>
    <property type="molecule type" value="Genomic_DNA"/>
</dbReference>
<dbReference type="PROSITE" id="PS00166">
    <property type="entry name" value="ENOYL_COA_HYDRATASE"/>
    <property type="match status" value="1"/>
</dbReference>
<protein>
    <submittedName>
        <fullName evidence="3">Enoyl-CoA hydratase</fullName>
    </submittedName>
</protein>
<dbReference type="PANTHER" id="PTHR43149:SF1">
    <property type="entry name" value="DELTA(3,5)-DELTA(2,4)-DIENOYL-COA ISOMERASE, MITOCHONDRIAL"/>
    <property type="match status" value="1"/>
</dbReference>
<proteinExistence type="inferred from homology"/>
<organism evidence="3 4">
    <name type="scientific">Acinetobacter silvestris</name>
    <dbReference type="NCBI Taxonomy" id="1977882"/>
    <lineage>
        <taxon>Bacteria</taxon>
        <taxon>Pseudomonadati</taxon>
        <taxon>Pseudomonadota</taxon>
        <taxon>Gammaproteobacteria</taxon>
        <taxon>Moraxellales</taxon>
        <taxon>Moraxellaceae</taxon>
        <taxon>Acinetobacter</taxon>
    </lineage>
</organism>
<dbReference type="CDD" id="cd06558">
    <property type="entry name" value="crotonase-like"/>
    <property type="match status" value="1"/>
</dbReference>
<dbReference type="InterPro" id="IPR001753">
    <property type="entry name" value="Enoyl-CoA_hydra/iso"/>
</dbReference>
<evidence type="ECO:0000313" key="4">
    <source>
        <dbReference type="Proteomes" id="UP000242765"/>
    </source>
</evidence>
<dbReference type="InterPro" id="IPR045002">
    <property type="entry name" value="Ech1-like"/>
</dbReference>
<dbReference type="OrthoDB" id="9777711at2"/>
<accession>A0A1Y3CDM3</accession>
<dbReference type="RefSeq" id="WP_086204057.1">
    <property type="nucleotide sequence ID" value="NZ_NEGB01000006.1"/>
</dbReference>
<name>A0A1Y3CDM3_9GAMM</name>
<dbReference type="GO" id="GO:0016853">
    <property type="term" value="F:isomerase activity"/>
    <property type="evidence" value="ECO:0007669"/>
    <property type="project" value="InterPro"/>
</dbReference>
<dbReference type="Pfam" id="PF00378">
    <property type="entry name" value="ECH_1"/>
    <property type="match status" value="1"/>
</dbReference>
<evidence type="ECO:0000313" key="3">
    <source>
        <dbReference type="EMBL" id="OTG64750.1"/>
    </source>
</evidence>
<gene>
    <name evidence="3" type="ORF">B9T28_11125</name>
</gene>
<dbReference type="SUPFAM" id="SSF52096">
    <property type="entry name" value="ClpP/crotonase"/>
    <property type="match status" value="1"/>
</dbReference>
<dbReference type="STRING" id="1977882.B9T28_11125"/>
<dbReference type="AlphaFoldDB" id="A0A1Y3CDM3"/>
<keyword evidence="4" id="KW-1185">Reference proteome</keyword>